<sequence length="123" mass="13548">MGIAVLKTSGEKNVEGHMGMGPTMGKLSRARSSWISAFPLQWTGLVERFMSLNLHDHETFLVNLMEIGINLYAVVVILTDILPLAFWGKPSPNVSSEGERKVMLDKLEKVLKGIVSEPVPLMA</sequence>
<keyword evidence="1" id="KW-0472">Membrane</keyword>
<evidence type="ECO:0000313" key="2">
    <source>
        <dbReference type="EMBL" id="KAH0459932.1"/>
    </source>
</evidence>
<proteinExistence type="predicted"/>
<organism evidence="2 3">
    <name type="scientific">Dendrobium chrysotoxum</name>
    <name type="common">Orchid</name>
    <dbReference type="NCBI Taxonomy" id="161865"/>
    <lineage>
        <taxon>Eukaryota</taxon>
        <taxon>Viridiplantae</taxon>
        <taxon>Streptophyta</taxon>
        <taxon>Embryophyta</taxon>
        <taxon>Tracheophyta</taxon>
        <taxon>Spermatophyta</taxon>
        <taxon>Magnoliopsida</taxon>
        <taxon>Liliopsida</taxon>
        <taxon>Asparagales</taxon>
        <taxon>Orchidaceae</taxon>
        <taxon>Epidendroideae</taxon>
        <taxon>Malaxideae</taxon>
        <taxon>Dendrobiinae</taxon>
        <taxon>Dendrobium</taxon>
    </lineage>
</organism>
<reference evidence="2 3" key="1">
    <citation type="journal article" date="2021" name="Hortic Res">
        <title>Chromosome-scale assembly of the Dendrobium chrysotoxum genome enhances the understanding of orchid evolution.</title>
        <authorList>
            <person name="Zhang Y."/>
            <person name="Zhang G.Q."/>
            <person name="Zhang D."/>
            <person name="Liu X.D."/>
            <person name="Xu X.Y."/>
            <person name="Sun W.H."/>
            <person name="Yu X."/>
            <person name="Zhu X."/>
            <person name="Wang Z.W."/>
            <person name="Zhao X."/>
            <person name="Zhong W.Y."/>
            <person name="Chen H."/>
            <person name="Yin W.L."/>
            <person name="Huang T."/>
            <person name="Niu S.C."/>
            <person name="Liu Z.J."/>
        </authorList>
    </citation>
    <scope>NUCLEOTIDE SEQUENCE [LARGE SCALE GENOMIC DNA]</scope>
    <source>
        <strain evidence="2">Lindl</strain>
    </source>
</reference>
<keyword evidence="3" id="KW-1185">Reference proteome</keyword>
<comment type="caution">
    <text evidence="2">The sequence shown here is derived from an EMBL/GenBank/DDBJ whole genome shotgun (WGS) entry which is preliminary data.</text>
</comment>
<dbReference type="Proteomes" id="UP000775213">
    <property type="component" value="Unassembled WGS sequence"/>
</dbReference>
<protein>
    <submittedName>
        <fullName evidence="2">Uncharacterized protein</fullName>
    </submittedName>
</protein>
<evidence type="ECO:0000313" key="3">
    <source>
        <dbReference type="Proteomes" id="UP000775213"/>
    </source>
</evidence>
<dbReference type="EMBL" id="JAGFBR010000010">
    <property type="protein sequence ID" value="KAH0459932.1"/>
    <property type="molecule type" value="Genomic_DNA"/>
</dbReference>
<feature type="transmembrane region" description="Helical" evidence="1">
    <location>
        <begin position="69"/>
        <end position="87"/>
    </location>
</feature>
<gene>
    <name evidence="2" type="ORF">IEQ34_010595</name>
</gene>
<keyword evidence="1" id="KW-0812">Transmembrane</keyword>
<evidence type="ECO:0000256" key="1">
    <source>
        <dbReference type="SAM" id="Phobius"/>
    </source>
</evidence>
<name>A0AAV7GWG1_DENCH</name>
<dbReference type="AlphaFoldDB" id="A0AAV7GWG1"/>
<keyword evidence="1" id="KW-1133">Transmembrane helix</keyword>
<accession>A0AAV7GWG1</accession>